<protein>
    <submittedName>
        <fullName evidence="6">Transcriptional regulator, IclR family</fullName>
    </submittedName>
</protein>
<dbReference type="GO" id="GO:0045892">
    <property type="term" value="P:negative regulation of DNA-templated transcription"/>
    <property type="evidence" value="ECO:0007669"/>
    <property type="project" value="TreeGrafter"/>
</dbReference>
<dbReference type="PANTHER" id="PTHR30136">
    <property type="entry name" value="HELIX-TURN-HELIX TRANSCRIPTIONAL REGULATOR, ICLR FAMILY"/>
    <property type="match status" value="1"/>
</dbReference>
<dbReference type="Pfam" id="PF09339">
    <property type="entry name" value="HTH_IclR"/>
    <property type="match status" value="1"/>
</dbReference>
<evidence type="ECO:0000259" key="4">
    <source>
        <dbReference type="PROSITE" id="PS51077"/>
    </source>
</evidence>
<sequence>MFNNLNFYLSAKMQEYFVKADPESITPTRISATQRVFAVMECIATSERPLTVSDLAVLLDVPKGTMHRIVHQLDADGLLMPEAGSRGYVPGPRLLNFGLNVVKSGMRNAPRRAILEQVSAETGETVNFGLISSGALVYVDRVEAAWPLGLRFEIGSRVPTYCTSMGKLLLAYMPKRRRDHLLNVTPLHAYTPHTMTDPEQLEAEFTGIRTQGYSLDNQEFLAGVICIAVPVYDARGNVCAAIAASAPLARMSVGKAVEHVNLLTHAAGKISATWSTHASDAPEPHETNKDNEQC</sequence>
<dbReference type="InterPro" id="IPR005471">
    <property type="entry name" value="Tscrpt_reg_IclR_N"/>
</dbReference>
<dbReference type="PANTHER" id="PTHR30136:SF24">
    <property type="entry name" value="HTH-TYPE TRANSCRIPTIONAL REPRESSOR ALLR"/>
    <property type="match status" value="1"/>
</dbReference>
<dbReference type="Proteomes" id="UP000198599">
    <property type="component" value="Unassembled WGS sequence"/>
</dbReference>
<dbReference type="STRING" id="1005928.SAMN04487859_11061"/>
<dbReference type="SMART" id="SM00346">
    <property type="entry name" value="HTH_ICLR"/>
    <property type="match status" value="1"/>
</dbReference>
<dbReference type="InterPro" id="IPR014757">
    <property type="entry name" value="Tscrpt_reg_IclR_C"/>
</dbReference>
<accession>A0A1I5CIG7</accession>
<dbReference type="GO" id="GO:0003677">
    <property type="term" value="F:DNA binding"/>
    <property type="evidence" value="ECO:0007669"/>
    <property type="project" value="UniProtKB-KW"/>
</dbReference>
<dbReference type="InterPro" id="IPR036388">
    <property type="entry name" value="WH-like_DNA-bd_sf"/>
</dbReference>
<keyword evidence="3" id="KW-0804">Transcription</keyword>
<dbReference type="Pfam" id="PF01614">
    <property type="entry name" value="IclR_C"/>
    <property type="match status" value="1"/>
</dbReference>
<dbReference type="InterPro" id="IPR036390">
    <property type="entry name" value="WH_DNA-bd_sf"/>
</dbReference>
<gene>
    <name evidence="6" type="ORF">SAMN04487859_11061</name>
</gene>
<keyword evidence="2" id="KW-0238">DNA-binding</keyword>
<dbReference type="InterPro" id="IPR050707">
    <property type="entry name" value="HTH_MetabolicPath_Reg"/>
</dbReference>
<dbReference type="EMBL" id="FOVP01000010">
    <property type="protein sequence ID" value="SFN86716.1"/>
    <property type="molecule type" value="Genomic_DNA"/>
</dbReference>
<feature type="domain" description="IclR-ED" evidence="5">
    <location>
        <begin position="93"/>
        <end position="276"/>
    </location>
</feature>
<dbReference type="SUPFAM" id="SSF46785">
    <property type="entry name" value="Winged helix' DNA-binding domain"/>
    <property type="match status" value="1"/>
</dbReference>
<dbReference type="AlphaFoldDB" id="A0A1I5CIG7"/>
<name>A0A1I5CIG7_9RHOB</name>
<keyword evidence="7" id="KW-1185">Reference proteome</keyword>
<evidence type="ECO:0000256" key="2">
    <source>
        <dbReference type="ARBA" id="ARBA00023125"/>
    </source>
</evidence>
<dbReference type="InterPro" id="IPR029016">
    <property type="entry name" value="GAF-like_dom_sf"/>
</dbReference>
<reference evidence="7" key="1">
    <citation type="submission" date="2016-10" db="EMBL/GenBank/DDBJ databases">
        <authorList>
            <person name="Varghese N."/>
            <person name="Submissions S."/>
        </authorList>
    </citation>
    <scope>NUCLEOTIDE SEQUENCE [LARGE SCALE GENOMIC DNA]</scope>
    <source>
        <strain evidence="7">DSM 28463</strain>
    </source>
</reference>
<evidence type="ECO:0000256" key="1">
    <source>
        <dbReference type="ARBA" id="ARBA00023015"/>
    </source>
</evidence>
<dbReference type="Gene3D" id="3.30.450.40">
    <property type="match status" value="1"/>
</dbReference>
<evidence type="ECO:0000259" key="5">
    <source>
        <dbReference type="PROSITE" id="PS51078"/>
    </source>
</evidence>
<keyword evidence="1" id="KW-0805">Transcription regulation</keyword>
<dbReference type="Gene3D" id="1.10.10.10">
    <property type="entry name" value="Winged helix-like DNA-binding domain superfamily/Winged helix DNA-binding domain"/>
    <property type="match status" value="1"/>
</dbReference>
<organism evidence="6 7">
    <name type="scientific">Roseovarius lutimaris</name>
    <dbReference type="NCBI Taxonomy" id="1005928"/>
    <lineage>
        <taxon>Bacteria</taxon>
        <taxon>Pseudomonadati</taxon>
        <taxon>Pseudomonadota</taxon>
        <taxon>Alphaproteobacteria</taxon>
        <taxon>Rhodobacterales</taxon>
        <taxon>Roseobacteraceae</taxon>
        <taxon>Roseovarius</taxon>
    </lineage>
</organism>
<evidence type="ECO:0000313" key="7">
    <source>
        <dbReference type="Proteomes" id="UP000198599"/>
    </source>
</evidence>
<feature type="domain" description="HTH iclR-type" evidence="4">
    <location>
        <begin position="30"/>
        <end position="92"/>
    </location>
</feature>
<dbReference type="PROSITE" id="PS51077">
    <property type="entry name" value="HTH_ICLR"/>
    <property type="match status" value="1"/>
</dbReference>
<dbReference type="OrthoDB" id="8357778at2"/>
<dbReference type="GO" id="GO:0003700">
    <property type="term" value="F:DNA-binding transcription factor activity"/>
    <property type="evidence" value="ECO:0007669"/>
    <property type="project" value="TreeGrafter"/>
</dbReference>
<evidence type="ECO:0000313" key="6">
    <source>
        <dbReference type="EMBL" id="SFN86716.1"/>
    </source>
</evidence>
<evidence type="ECO:0000256" key="3">
    <source>
        <dbReference type="ARBA" id="ARBA00023163"/>
    </source>
</evidence>
<dbReference type="SUPFAM" id="SSF55781">
    <property type="entry name" value="GAF domain-like"/>
    <property type="match status" value="1"/>
</dbReference>
<dbReference type="PROSITE" id="PS51078">
    <property type="entry name" value="ICLR_ED"/>
    <property type="match status" value="1"/>
</dbReference>
<proteinExistence type="predicted"/>